<feature type="compositionally biased region" description="Basic residues" evidence="1">
    <location>
        <begin position="233"/>
        <end position="244"/>
    </location>
</feature>
<protein>
    <submittedName>
        <fullName evidence="2">Uncharacterized protein</fullName>
    </submittedName>
</protein>
<evidence type="ECO:0000256" key="1">
    <source>
        <dbReference type="SAM" id="MobiDB-lite"/>
    </source>
</evidence>
<sequence>MSDDEVPDTEPKPLIAASDISIRDHFEIQEQLFEARDQIEIKSEQIISVQELLNDSMELNFKLSAHRNTFTVDPNVRRFEPYERIYAAEGPATHRPKPASRDIRIALGMPMGDQSFQEMRTKAEQELRGLRQNFQLRDSAYRFLRDNSRDNWTTLPLKRDLNDWIRPPRLERAACDFSLGKRAPRAKADPSKTNAAKISTSRGAARKTIAKPTRAPPAPKPIKPDTPEPPRASHLRSSTRRQGPRVRYTQFFR</sequence>
<dbReference type="Proteomes" id="UP001177023">
    <property type="component" value="Unassembled WGS sequence"/>
</dbReference>
<dbReference type="EMBL" id="CATQJA010002652">
    <property type="protein sequence ID" value="CAJ0577805.1"/>
    <property type="molecule type" value="Genomic_DNA"/>
</dbReference>
<comment type="caution">
    <text evidence="2">The sequence shown here is derived from an EMBL/GenBank/DDBJ whole genome shotgun (WGS) entry which is preliminary data.</text>
</comment>
<evidence type="ECO:0000313" key="3">
    <source>
        <dbReference type="Proteomes" id="UP001177023"/>
    </source>
</evidence>
<name>A0AA36G9U3_9BILA</name>
<feature type="non-terminal residue" evidence="2">
    <location>
        <position position="1"/>
    </location>
</feature>
<gene>
    <name evidence="2" type="ORF">MSPICULIGERA_LOCUS16071</name>
</gene>
<proteinExistence type="predicted"/>
<reference evidence="2" key="1">
    <citation type="submission" date="2023-06" db="EMBL/GenBank/DDBJ databases">
        <authorList>
            <person name="Delattre M."/>
        </authorList>
    </citation>
    <scope>NUCLEOTIDE SEQUENCE</scope>
    <source>
        <strain evidence="2">AF72</strain>
    </source>
</reference>
<keyword evidence="3" id="KW-1185">Reference proteome</keyword>
<feature type="region of interest" description="Disordered" evidence="1">
    <location>
        <begin position="181"/>
        <end position="253"/>
    </location>
</feature>
<organism evidence="2 3">
    <name type="scientific">Mesorhabditis spiculigera</name>
    <dbReference type="NCBI Taxonomy" id="96644"/>
    <lineage>
        <taxon>Eukaryota</taxon>
        <taxon>Metazoa</taxon>
        <taxon>Ecdysozoa</taxon>
        <taxon>Nematoda</taxon>
        <taxon>Chromadorea</taxon>
        <taxon>Rhabditida</taxon>
        <taxon>Rhabditina</taxon>
        <taxon>Rhabditomorpha</taxon>
        <taxon>Rhabditoidea</taxon>
        <taxon>Rhabditidae</taxon>
        <taxon>Mesorhabditinae</taxon>
        <taxon>Mesorhabditis</taxon>
    </lineage>
</organism>
<dbReference type="AlphaFoldDB" id="A0AA36G9U3"/>
<feature type="compositionally biased region" description="Polar residues" evidence="1">
    <location>
        <begin position="191"/>
        <end position="202"/>
    </location>
</feature>
<accession>A0AA36G9U3</accession>
<evidence type="ECO:0000313" key="2">
    <source>
        <dbReference type="EMBL" id="CAJ0577805.1"/>
    </source>
</evidence>